<sequence length="220" mass="23562">MRNGRRTALFELCDPRAVDPSPSLKRSSPQWCIWPVTALTEIRGGVITEGDLAPPRASNKPSNNQPEQAGDGFSNEPRQGYAPIRSARENLYPGVGAWGLWMTATQEHGVLAPSWSMCWKPVGPPGSSTSASAFLANGALPVLLAGLGWAREGQRVPEGFDIGVGHVHDQGERSVLIRGRGCSCSIRSRPGARPPRTGPPSRRRKAAPASARRRGSAEKV</sequence>
<protein>
    <submittedName>
        <fullName evidence="2">Uncharacterized protein</fullName>
    </submittedName>
</protein>
<proteinExistence type="predicted"/>
<dbReference type="Proteomes" id="UP000002247">
    <property type="component" value="Chromosome"/>
</dbReference>
<dbReference type="EMBL" id="CP001958">
    <property type="protein sequence ID" value="ADG98755.1"/>
    <property type="molecule type" value="Genomic_DNA"/>
</dbReference>
<name>D6ZAL9_SEGRD</name>
<reference evidence="2 3" key="1">
    <citation type="journal article" date="2010" name="Stand. Genomic Sci.">
        <title>Complete genome sequence of Segniliparus rotundus type strain (CDC 1076).</title>
        <authorList>
            <person name="Sikorski J."/>
            <person name="Lapidus A."/>
            <person name="Copeland A."/>
            <person name="Misra M."/>
            <person name="Glavina Del Rio T."/>
            <person name="Nolan M."/>
            <person name="Lucas S."/>
            <person name="Chen F."/>
            <person name="Tice H."/>
            <person name="Cheng J.F."/>
            <person name="Jando M."/>
            <person name="Schneider S."/>
            <person name="Bruce D."/>
            <person name="Goodwin L."/>
            <person name="Pitluck S."/>
            <person name="Liolios K."/>
            <person name="Mikhailova N."/>
            <person name="Pati A."/>
            <person name="Ivanova N."/>
            <person name="Mavromatis K."/>
            <person name="Chen A."/>
            <person name="Palaniappan K."/>
            <person name="Chertkov O."/>
            <person name="Land M."/>
            <person name="Hauser L."/>
            <person name="Chang Y.J."/>
            <person name="Jeffries C.D."/>
            <person name="Brettin T."/>
            <person name="Detter J.C."/>
            <person name="Han C."/>
            <person name="Rohde M."/>
            <person name="Goker M."/>
            <person name="Bristow J."/>
            <person name="Eisen J.A."/>
            <person name="Markowitz V."/>
            <person name="Hugenholtz P."/>
            <person name="Kyrpides N.C."/>
            <person name="Klenk H.P."/>
        </authorList>
    </citation>
    <scope>NUCLEOTIDE SEQUENCE [LARGE SCALE GENOMIC DNA]</scope>
    <source>
        <strain evidence="3">ATCC BAA-972 / CDC 1076 / CIP 108378 / DSM 44985 / JCM 13578</strain>
    </source>
</reference>
<organism evidence="2 3">
    <name type="scientific">Segniliparus rotundus (strain ATCC BAA-972 / CDC 1076 / CIP 108378 / DSM 44985 / JCM 13578)</name>
    <dbReference type="NCBI Taxonomy" id="640132"/>
    <lineage>
        <taxon>Bacteria</taxon>
        <taxon>Bacillati</taxon>
        <taxon>Actinomycetota</taxon>
        <taxon>Actinomycetes</taxon>
        <taxon>Mycobacteriales</taxon>
        <taxon>Segniliparaceae</taxon>
        <taxon>Segniliparus</taxon>
    </lineage>
</organism>
<dbReference type="KEGG" id="srt:Srot_2306"/>
<evidence type="ECO:0000313" key="2">
    <source>
        <dbReference type="EMBL" id="ADG98755.1"/>
    </source>
</evidence>
<feature type="compositionally biased region" description="Basic residues" evidence="1">
    <location>
        <begin position="201"/>
        <end position="214"/>
    </location>
</feature>
<accession>D6ZAL9</accession>
<gene>
    <name evidence="2" type="ordered locus">Srot_2306</name>
</gene>
<evidence type="ECO:0000313" key="3">
    <source>
        <dbReference type="Proteomes" id="UP000002247"/>
    </source>
</evidence>
<dbReference type="HOGENOM" id="CLU_1255235_0_0_11"/>
<keyword evidence="3" id="KW-1185">Reference proteome</keyword>
<feature type="region of interest" description="Disordered" evidence="1">
    <location>
        <begin position="185"/>
        <end position="220"/>
    </location>
</feature>
<dbReference type="AlphaFoldDB" id="D6ZAL9"/>
<evidence type="ECO:0000256" key="1">
    <source>
        <dbReference type="SAM" id="MobiDB-lite"/>
    </source>
</evidence>
<feature type="region of interest" description="Disordered" evidence="1">
    <location>
        <begin position="49"/>
        <end position="80"/>
    </location>
</feature>